<accession>A0A1G4K4V4</accession>
<dbReference type="InterPro" id="IPR017853">
    <property type="entry name" value="GH"/>
</dbReference>
<dbReference type="GO" id="GO:0042124">
    <property type="term" value="F:1,3-beta-glucanosyltransferase activity"/>
    <property type="evidence" value="ECO:0007669"/>
    <property type="project" value="TreeGrafter"/>
</dbReference>
<name>A0A1G4K4V4_9SACH</name>
<reference evidence="15" key="1">
    <citation type="submission" date="2016-03" db="EMBL/GenBank/DDBJ databases">
        <authorList>
            <person name="Devillers H."/>
        </authorList>
    </citation>
    <scope>NUCLEOTIDE SEQUENCE [LARGE SCALE GENOMIC DNA]</scope>
</reference>
<evidence type="ECO:0000256" key="6">
    <source>
        <dbReference type="ARBA" id="ARBA00023136"/>
    </source>
</evidence>
<dbReference type="STRING" id="1230905.A0A1G4K4V4"/>
<evidence type="ECO:0000259" key="13">
    <source>
        <dbReference type="SMART" id="SM00768"/>
    </source>
</evidence>
<dbReference type="EMBL" id="LT598467">
    <property type="protein sequence ID" value="SCU98813.1"/>
    <property type="molecule type" value="Genomic_DNA"/>
</dbReference>
<dbReference type="EC" id="2.4.1.-" evidence="11"/>
<evidence type="ECO:0000256" key="9">
    <source>
        <dbReference type="ARBA" id="ARBA00023288"/>
    </source>
</evidence>
<feature type="region of interest" description="Disordered" evidence="12">
    <location>
        <begin position="477"/>
        <end position="512"/>
    </location>
</feature>
<feature type="chain" id="PRO_5009028939" description="1,3-beta-glucanosyltransferase" evidence="11">
    <location>
        <begin position="22"/>
        <end position="544"/>
    </location>
</feature>
<evidence type="ECO:0000256" key="3">
    <source>
        <dbReference type="ARBA" id="ARBA00007528"/>
    </source>
</evidence>
<dbReference type="GO" id="GO:0031505">
    <property type="term" value="P:fungal-type cell wall organization"/>
    <property type="evidence" value="ECO:0007669"/>
    <property type="project" value="TreeGrafter"/>
</dbReference>
<gene>
    <name evidence="14" type="ORF">LAMI_0F16336G</name>
</gene>
<evidence type="ECO:0000256" key="11">
    <source>
        <dbReference type="RuleBase" id="RU361209"/>
    </source>
</evidence>
<keyword evidence="5 11" id="KW-0732">Signal</keyword>
<feature type="domain" description="X8" evidence="13">
    <location>
        <begin position="380"/>
        <end position="468"/>
    </location>
</feature>
<proteinExistence type="inferred from homology"/>
<dbReference type="Gene3D" id="1.20.58.1040">
    <property type="match status" value="1"/>
</dbReference>
<evidence type="ECO:0000313" key="14">
    <source>
        <dbReference type="EMBL" id="SCU98813.1"/>
    </source>
</evidence>
<evidence type="ECO:0000313" key="15">
    <source>
        <dbReference type="Proteomes" id="UP000191024"/>
    </source>
</evidence>
<sequence length="544" mass="57791">MKAVFSSLALTMPLFVGSAIADTGNSTSPPIEVIGNKFFYSNNGSQFYIKGVAYQADTANTTSDDSFVDPLADYETCSRDLPYLQKLNTNTVRVYALNTTADHTKCMEAFADAGIYVIADLSQPSESINRDSPSWTLDLYKRYTSVVDSFHNYTNVLGFFAGNEVTNNKSNANASPFVKAAIRDVKAYIKQKGYRNIPVGYSSNDDEDTRVPLADYFACGDDDEKADFFGINMYEWCGNSTYSTSGYEDRTKDFSNLTIPAFFSEYGCNAVQPRQFDEVGTLYGDEMTKVWSGGIVYMYFEEANNYGLVSVSGSSVKTLDDYNNLRDQLASISPSLAESQSYTPTSTSLSCPANATNWRAATNLPPTPQQDVCDCLSSSLSCVLSDSVDSSDYGDLFGTLCGEIDCSDITADGESGDYGEYSYCDPDVKLSYLLNKYYEAQNKNKSACSFSGSASLASGQSTASSCSAVLASATAGGSSGSASGGSKASGSSSASSASGSSSSSSSSSSKKNAASVQTPISSGGLLLMTLSIAFGSIGLGSILF</sequence>
<dbReference type="PANTHER" id="PTHR31468">
    <property type="entry name" value="1,3-BETA-GLUCANOSYLTRANSFERASE GAS1"/>
    <property type="match status" value="1"/>
</dbReference>
<evidence type="ECO:0000256" key="8">
    <source>
        <dbReference type="ARBA" id="ARBA00023180"/>
    </source>
</evidence>
<keyword evidence="4 11" id="KW-0336">GPI-anchor</keyword>
<dbReference type="AlphaFoldDB" id="A0A1G4K4V4"/>
<dbReference type="InterPro" id="IPR004886">
    <property type="entry name" value="Glucanosyltransferase"/>
</dbReference>
<keyword evidence="15" id="KW-1185">Reference proteome</keyword>
<dbReference type="InterPro" id="IPR012946">
    <property type="entry name" value="X8"/>
</dbReference>
<evidence type="ECO:0000256" key="2">
    <source>
        <dbReference type="ARBA" id="ARBA00004589"/>
    </source>
</evidence>
<evidence type="ECO:0000256" key="10">
    <source>
        <dbReference type="ARBA" id="ARBA00023316"/>
    </source>
</evidence>
<dbReference type="PANTHER" id="PTHR31468:SF2">
    <property type="entry name" value="1,3-BETA-GLUCANOSYLTRANSFERASE GAS1"/>
    <property type="match status" value="1"/>
</dbReference>
<keyword evidence="6 11" id="KW-0472">Membrane</keyword>
<feature type="compositionally biased region" description="Low complexity" evidence="12">
    <location>
        <begin position="484"/>
        <end position="512"/>
    </location>
</feature>
<comment type="function">
    <text evidence="11">Splits internally a 1,3-beta-glucan molecule and transfers the newly generated reducing end (the donor) to the non-reducing end of another 1,3-beta-glucan molecule (the acceptor) forming a 1,3-beta linkage, resulting in the elongation of 1,3-beta-glucan chains in the cell wall.</text>
</comment>
<keyword evidence="11" id="KW-0808">Transferase</keyword>
<keyword evidence="7" id="KW-1015">Disulfide bond</keyword>
<dbReference type="GO" id="GO:0005886">
    <property type="term" value="C:plasma membrane"/>
    <property type="evidence" value="ECO:0007669"/>
    <property type="project" value="UniProtKB-SubCell"/>
</dbReference>
<dbReference type="SMART" id="SM00768">
    <property type="entry name" value="X8"/>
    <property type="match status" value="1"/>
</dbReference>
<evidence type="ECO:0000256" key="4">
    <source>
        <dbReference type="ARBA" id="ARBA00022622"/>
    </source>
</evidence>
<feature type="signal peptide" evidence="11">
    <location>
        <begin position="1"/>
        <end position="21"/>
    </location>
</feature>
<keyword evidence="10" id="KW-0961">Cell wall biogenesis/degradation</keyword>
<dbReference type="Pfam" id="PF07983">
    <property type="entry name" value="X8"/>
    <property type="match status" value="1"/>
</dbReference>
<evidence type="ECO:0000256" key="5">
    <source>
        <dbReference type="ARBA" id="ARBA00022729"/>
    </source>
</evidence>
<comment type="similarity">
    <text evidence="3 11">Belongs to the glycosyl hydrolase 72 family.</text>
</comment>
<dbReference type="GO" id="GO:0071970">
    <property type="term" value="P:fungal-type cell wall (1-&gt;3)-beta-D-glucan biosynthetic process"/>
    <property type="evidence" value="ECO:0007669"/>
    <property type="project" value="TreeGrafter"/>
</dbReference>
<keyword evidence="9 11" id="KW-0449">Lipoprotein</keyword>
<dbReference type="OrthoDB" id="421038at2759"/>
<dbReference type="GO" id="GO:0098552">
    <property type="term" value="C:side of membrane"/>
    <property type="evidence" value="ECO:0007669"/>
    <property type="project" value="UniProtKB-KW"/>
</dbReference>
<dbReference type="FunFam" id="3.20.20.80:FF:000038">
    <property type="entry name" value="1,3-beta-glucanosyltransferase"/>
    <property type="match status" value="1"/>
</dbReference>
<keyword evidence="8" id="KW-0325">Glycoprotein</keyword>
<comment type="subcellular location">
    <subcellularLocation>
        <location evidence="1">Cell envelope</location>
    </subcellularLocation>
    <subcellularLocation>
        <location evidence="11">Cell membrane</location>
        <topology evidence="11">Lipid-anchor</topology>
        <topology evidence="11">GPI-anchor</topology>
    </subcellularLocation>
    <subcellularLocation>
        <location evidence="2">Membrane</location>
        <topology evidence="2">Lipid-anchor</topology>
        <topology evidence="2">GPI-anchor</topology>
    </subcellularLocation>
</comment>
<dbReference type="SUPFAM" id="SSF51445">
    <property type="entry name" value="(Trans)glycosidases"/>
    <property type="match status" value="1"/>
</dbReference>
<organism evidence="14 15">
    <name type="scientific">Lachancea mirantina</name>
    <dbReference type="NCBI Taxonomy" id="1230905"/>
    <lineage>
        <taxon>Eukaryota</taxon>
        <taxon>Fungi</taxon>
        <taxon>Dikarya</taxon>
        <taxon>Ascomycota</taxon>
        <taxon>Saccharomycotina</taxon>
        <taxon>Saccharomycetes</taxon>
        <taxon>Saccharomycetales</taxon>
        <taxon>Saccharomycetaceae</taxon>
        <taxon>Lachancea</taxon>
    </lineage>
</organism>
<dbReference type="Proteomes" id="UP000191024">
    <property type="component" value="Chromosome F"/>
</dbReference>
<evidence type="ECO:0000256" key="7">
    <source>
        <dbReference type="ARBA" id="ARBA00023157"/>
    </source>
</evidence>
<dbReference type="Gene3D" id="3.20.20.80">
    <property type="entry name" value="Glycosidases"/>
    <property type="match status" value="1"/>
</dbReference>
<dbReference type="Pfam" id="PF03198">
    <property type="entry name" value="Glyco_hydro_72"/>
    <property type="match status" value="1"/>
</dbReference>
<protein>
    <recommendedName>
        <fullName evidence="11">1,3-beta-glucanosyltransferase</fullName>
        <ecNumber evidence="11">2.4.1.-</ecNumber>
    </recommendedName>
</protein>
<evidence type="ECO:0000256" key="1">
    <source>
        <dbReference type="ARBA" id="ARBA00004196"/>
    </source>
</evidence>
<evidence type="ECO:0000256" key="12">
    <source>
        <dbReference type="SAM" id="MobiDB-lite"/>
    </source>
</evidence>